<keyword evidence="4 7" id="KW-0812">Transmembrane</keyword>
<dbReference type="GO" id="GO:0071916">
    <property type="term" value="F:dipeptide transmembrane transporter activity"/>
    <property type="evidence" value="ECO:0007669"/>
    <property type="project" value="TreeGrafter"/>
</dbReference>
<comment type="similarity">
    <text evidence="7">Belongs to the binding-protein-dependent transport system permease family.</text>
</comment>
<dbReference type="SUPFAM" id="SSF161098">
    <property type="entry name" value="MetI-like"/>
    <property type="match status" value="1"/>
</dbReference>
<feature type="transmembrane region" description="Helical" evidence="7">
    <location>
        <begin position="74"/>
        <end position="92"/>
    </location>
</feature>
<feature type="region of interest" description="Disordered" evidence="8">
    <location>
        <begin position="1"/>
        <end position="45"/>
    </location>
</feature>
<dbReference type="InterPro" id="IPR035906">
    <property type="entry name" value="MetI-like_sf"/>
</dbReference>
<comment type="subcellular location">
    <subcellularLocation>
        <location evidence="1 7">Cell membrane</location>
        <topology evidence="1 7">Multi-pass membrane protein</topology>
    </subcellularLocation>
</comment>
<dbReference type="InterPro" id="IPR025966">
    <property type="entry name" value="OppC_N"/>
</dbReference>
<keyword evidence="5 7" id="KW-1133">Transmembrane helix</keyword>
<evidence type="ECO:0000256" key="3">
    <source>
        <dbReference type="ARBA" id="ARBA00022475"/>
    </source>
</evidence>
<evidence type="ECO:0000256" key="5">
    <source>
        <dbReference type="ARBA" id="ARBA00022989"/>
    </source>
</evidence>
<feature type="transmembrane region" description="Helical" evidence="7">
    <location>
        <begin position="196"/>
        <end position="214"/>
    </location>
</feature>
<gene>
    <name evidence="10" type="ORF">KSF_034210</name>
</gene>
<evidence type="ECO:0000256" key="1">
    <source>
        <dbReference type="ARBA" id="ARBA00004651"/>
    </source>
</evidence>
<dbReference type="Gene3D" id="1.10.3720.10">
    <property type="entry name" value="MetI-like"/>
    <property type="match status" value="1"/>
</dbReference>
<name>A0A8J3IJ31_9CHLR</name>
<evidence type="ECO:0000256" key="2">
    <source>
        <dbReference type="ARBA" id="ARBA00022448"/>
    </source>
</evidence>
<dbReference type="Proteomes" id="UP000597444">
    <property type="component" value="Unassembled WGS sequence"/>
</dbReference>
<accession>A0A8J3IJ31</accession>
<evidence type="ECO:0000256" key="4">
    <source>
        <dbReference type="ARBA" id="ARBA00022692"/>
    </source>
</evidence>
<dbReference type="GO" id="GO:0005886">
    <property type="term" value="C:plasma membrane"/>
    <property type="evidence" value="ECO:0007669"/>
    <property type="project" value="UniProtKB-SubCell"/>
</dbReference>
<dbReference type="PANTHER" id="PTHR43386:SF1">
    <property type="entry name" value="D,D-DIPEPTIDE TRANSPORT SYSTEM PERMEASE PROTEIN DDPC-RELATED"/>
    <property type="match status" value="1"/>
</dbReference>
<dbReference type="Pfam" id="PF00528">
    <property type="entry name" value="BPD_transp_1"/>
    <property type="match status" value="1"/>
</dbReference>
<proteinExistence type="inferred from homology"/>
<evidence type="ECO:0000313" key="10">
    <source>
        <dbReference type="EMBL" id="GHO93373.1"/>
    </source>
</evidence>
<keyword evidence="2 7" id="KW-0813">Transport</keyword>
<feature type="transmembrane region" description="Helical" evidence="7">
    <location>
        <begin position="302"/>
        <end position="326"/>
    </location>
</feature>
<evidence type="ECO:0000313" key="11">
    <source>
        <dbReference type="Proteomes" id="UP000597444"/>
    </source>
</evidence>
<keyword evidence="3" id="KW-1003">Cell membrane</keyword>
<feature type="transmembrane region" description="Helical" evidence="7">
    <location>
        <begin position="166"/>
        <end position="190"/>
    </location>
</feature>
<dbReference type="EMBL" id="BNJK01000001">
    <property type="protein sequence ID" value="GHO93373.1"/>
    <property type="molecule type" value="Genomic_DNA"/>
</dbReference>
<protein>
    <submittedName>
        <fullName evidence="10">Peptide ABC transporter permease</fullName>
    </submittedName>
</protein>
<dbReference type="CDD" id="cd06261">
    <property type="entry name" value="TM_PBP2"/>
    <property type="match status" value="1"/>
</dbReference>
<evidence type="ECO:0000259" key="9">
    <source>
        <dbReference type="PROSITE" id="PS50928"/>
    </source>
</evidence>
<feature type="transmembrane region" description="Helical" evidence="7">
    <location>
        <begin position="245"/>
        <end position="266"/>
    </location>
</feature>
<sequence length="348" mass="37636">MQRDTQPPNRYQATPTPNPFPAANSAPTGNTPELPIAPGVPVTTGTVKTEGFTEKQTFWSNFTRMLSTNPKMTIGFYIVGFFILMALVGPFLTHQSPTTFTDDLFQPPSATHWLGTTEKGEDIFAQLVNGARISLLISFAAATGATLLSIFFGLTAGYFGGAVDDALSLLTNVFLVLPGLPLAVVIASFVPFKGPVVVIFVLLVTSWPWGARVLRSQTLSMRGRDFVEAARSVGENPWRIVFSEILPNEIAIVASGFVGTFVYAALTEVALEFLGLSDVSIPSWGVILFWAKAQNALLTGGWWMFVPPGLCVAVLCAGLTFINYGIDEVANPRLRKDRSRKKAKKVVA</sequence>
<dbReference type="RefSeq" id="WP_236064920.1">
    <property type="nucleotide sequence ID" value="NZ_BNJK01000001.1"/>
</dbReference>
<dbReference type="PROSITE" id="PS50928">
    <property type="entry name" value="ABC_TM1"/>
    <property type="match status" value="1"/>
</dbReference>
<feature type="domain" description="ABC transmembrane type-1" evidence="9">
    <location>
        <begin position="135"/>
        <end position="323"/>
    </location>
</feature>
<comment type="caution">
    <text evidence="10">The sequence shown here is derived from an EMBL/GenBank/DDBJ whole genome shotgun (WGS) entry which is preliminary data.</text>
</comment>
<dbReference type="AlphaFoldDB" id="A0A8J3IJ31"/>
<feature type="transmembrane region" description="Helical" evidence="7">
    <location>
        <begin position="133"/>
        <end position="154"/>
    </location>
</feature>
<keyword evidence="11" id="KW-1185">Reference proteome</keyword>
<evidence type="ECO:0000256" key="6">
    <source>
        <dbReference type="ARBA" id="ARBA00023136"/>
    </source>
</evidence>
<dbReference type="PANTHER" id="PTHR43386">
    <property type="entry name" value="OLIGOPEPTIDE TRANSPORT SYSTEM PERMEASE PROTEIN APPC"/>
    <property type="match status" value="1"/>
</dbReference>
<organism evidence="10 11">
    <name type="scientific">Reticulibacter mediterranei</name>
    <dbReference type="NCBI Taxonomy" id="2778369"/>
    <lineage>
        <taxon>Bacteria</taxon>
        <taxon>Bacillati</taxon>
        <taxon>Chloroflexota</taxon>
        <taxon>Ktedonobacteria</taxon>
        <taxon>Ktedonobacterales</taxon>
        <taxon>Reticulibacteraceae</taxon>
        <taxon>Reticulibacter</taxon>
    </lineage>
</organism>
<dbReference type="InterPro" id="IPR000515">
    <property type="entry name" value="MetI-like"/>
</dbReference>
<dbReference type="InterPro" id="IPR050366">
    <property type="entry name" value="BP-dependent_transpt_permease"/>
</dbReference>
<dbReference type="Pfam" id="PF12911">
    <property type="entry name" value="OppC_N"/>
    <property type="match status" value="1"/>
</dbReference>
<feature type="compositionally biased region" description="Polar residues" evidence="8">
    <location>
        <begin position="1"/>
        <end position="12"/>
    </location>
</feature>
<keyword evidence="6 7" id="KW-0472">Membrane</keyword>
<evidence type="ECO:0000256" key="7">
    <source>
        <dbReference type="RuleBase" id="RU363032"/>
    </source>
</evidence>
<reference evidence="10" key="1">
    <citation type="submission" date="2020-10" db="EMBL/GenBank/DDBJ databases">
        <title>Taxonomic study of unclassified bacteria belonging to the class Ktedonobacteria.</title>
        <authorList>
            <person name="Yabe S."/>
            <person name="Wang C.M."/>
            <person name="Zheng Y."/>
            <person name="Sakai Y."/>
            <person name="Cavaletti L."/>
            <person name="Monciardini P."/>
            <person name="Donadio S."/>
        </authorList>
    </citation>
    <scope>NUCLEOTIDE SEQUENCE</scope>
    <source>
        <strain evidence="10">ID150040</strain>
    </source>
</reference>
<evidence type="ECO:0000256" key="8">
    <source>
        <dbReference type="SAM" id="MobiDB-lite"/>
    </source>
</evidence>